<evidence type="ECO:0000259" key="2">
    <source>
        <dbReference type="SMART" id="SM00471"/>
    </source>
</evidence>
<dbReference type="GO" id="GO:0008832">
    <property type="term" value="F:dGTPase activity"/>
    <property type="evidence" value="ECO:0007669"/>
    <property type="project" value="TreeGrafter"/>
</dbReference>
<keyword evidence="4" id="KW-1185">Reference proteome</keyword>
<dbReference type="Gene3D" id="1.10.3410.10">
    <property type="entry name" value="putative deoxyguanosinetriphosphate triphosphohydrolase like domain"/>
    <property type="match status" value="1"/>
</dbReference>
<dbReference type="Gene3D" id="1.10.3210.10">
    <property type="entry name" value="Hypothetical protein af1432"/>
    <property type="match status" value="1"/>
</dbReference>
<dbReference type="PANTHER" id="PTHR11373:SF32">
    <property type="entry name" value="DEOXYGUANOSINETRIPHOSPHATE TRIPHOSPHOHYDROLASE"/>
    <property type="match status" value="1"/>
</dbReference>
<accession>A0A838BAI1</accession>
<dbReference type="GO" id="GO:0006203">
    <property type="term" value="P:dGTP catabolic process"/>
    <property type="evidence" value="ECO:0007669"/>
    <property type="project" value="TreeGrafter"/>
</dbReference>
<sequence>MNLIWSARRLRVKDSSDGDPRGWRSSFQQDYDRLLFSTPVRRLADKTQVWPMDDNDGVRTRLTHSHEVANLARSIGARIAGERTDIFGADLHDVVEPILSSIGLAHDLGNPPFGHQGEAAIGNWFKAREEWIFDNRSPEQGSKKLDKEKVVEALHNEFLKFDGNPQGLRLVTRLQTHVDRVGLDLTAGTLAALLKYPVSAGNLDETHASNKKLGYFESERDIVRDVRAKTGLSEGQRHPLTWIMEACDDIAYSILDVDDVMKKKIISPDDVLTILMHDNRSSGSRAVAEADIRFKKVHNGGRDADVARDIKIGYLRAFLIEELIQGASTAFLDASEAIFAFRHEKPLMDAIPLCEALKDVAKKHAFSNPAVLKVEAIGASALDGLMSFFWRAISERKDFLDISSRRTSAVAKYGWSLISPNYIEEASRPNYDTMDSAAIRYRELRLLTDMVSGMTDSFALKLWTQVRQIPG</sequence>
<dbReference type="InterPro" id="IPR050135">
    <property type="entry name" value="dGTPase-like"/>
</dbReference>
<proteinExistence type="predicted"/>
<gene>
    <name evidence="3" type="primary">dgt</name>
    <name evidence="3" type="ORF">H0241_24895</name>
</gene>
<dbReference type="SUPFAM" id="SSF109604">
    <property type="entry name" value="HD-domain/PDEase-like"/>
    <property type="match status" value="1"/>
</dbReference>
<dbReference type="EMBL" id="JACDTY010000014">
    <property type="protein sequence ID" value="MBA1143465.1"/>
    <property type="molecule type" value="Genomic_DNA"/>
</dbReference>
<comment type="caution">
    <text evidence="3">The sequence shown here is derived from an EMBL/GenBank/DDBJ whole genome shotgun (WGS) entry which is preliminary data.</text>
</comment>
<dbReference type="AlphaFoldDB" id="A0A838BAI1"/>
<evidence type="ECO:0000313" key="4">
    <source>
        <dbReference type="Proteomes" id="UP000558284"/>
    </source>
</evidence>
<organism evidence="3 4">
    <name type="scientific">Mesorhizobium neociceri</name>
    <dbReference type="NCBI Taxonomy" id="1307853"/>
    <lineage>
        <taxon>Bacteria</taxon>
        <taxon>Pseudomonadati</taxon>
        <taxon>Pseudomonadota</taxon>
        <taxon>Alphaproteobacteria</taxon>
        <taxon>Hyphomicrobiales</taxon>
        <taxon>Phyllobacteriaceae</taxon>
        <taxon>Mesorhizobium</taxon>
    </lineage>
</organism>
<dbReference type="NCBIfam" id="TIGR01353">
    <property type="entry name" value="dGTP_triPase"/>
    <property type="match status" value="1"/>
</dbReference>
<dbReference type="InterPro" id="IPR023293">
    <property type="entry name" value="dGTP_triP_hydro_central_sf"/>
</dbReference>
<dbReference type="Gene3D" id="1.10.3550.10">
    <property type="entry name" value="eoxyguanosinetriphosphate triphosphohydrolase domain-like"/>
    <property type="match status" value="1"/>
</dbReference>
<dbReference type="SMART" id="SM00471">
    <property type="entry name" value="HDc"/>
    <property type="match status" value="1"/>
</dbReference>
<keyword evidence="1 3" id="KW-0378">Hydrolase</keyword>
<name>A0A838BAI1_9HYPH</name>
<feature type="domain" description="HD/PDEase" evidence="2">
    <location>
        <begin position="57"/>
        <end position="262"/>
    </location>
</feature>
<protein>
    <submittedName>
        <fullName evidence="3">DNTP triphosphohydrolase</fullName>
    </submittedName>
</protein>
<evidence type="ECO:0000256" key="1">
    <source>
        <dbReference type="ARBA" id="ARBA00022801"/>
    </source>
</evidence>
<dbReference type="InterPro" id="IPR006674">
    <property type="entry name" value="HD_domain"/>
</dbReference>
<dbReference type="InterPro" id="IPR003607">
    <property type="entry name" value="HD/PDEase_dom"/>
</dbReference>
<dbReference type="Proteomes" id="UP000558284">
    <property type="component" value="Unassembled WGS sequence"/>
</dbReference>
<dbReference type="InterPro" id="IPR027432">
    <property type="entry name" value="dGTP_triphosphohydrolase_C"/>
</dbReference>
<reference evidence="3 4" key="1">
    <citation type="submission" date="2020-07" db="EMBL/GenBank/DDBJ databases">
        <title>Definition of the novel symbiovar canariense within Mesorhizobium novociceri, a new species of genus Mesorhizobium nodulating Cicer canariense in the Caldera de Taburiente National Park (La Palma, Canary Islands).</title>
        <authorList>
            <person name="Leon-Barrios M."/>
            <person name="Perez-Yepez J."/>
            <person name="Flores-Felix J.D."/>
            <person name="Ramirez-Baena M.H."/>
            <person name="Pulido-Suarez L."/>
            <person name="Igual J.M."/>
            <person name="Velazquez E."/>
            <person name="Peix A."/>
        </authorList>
    </citation>
    <scope>NUCLEOTIDE SEQUENCE [LARGE SCALE GENOMIC DNA]</scope>
    <source>
        <strain evidence="3 4">CCANP35</strain>
    </source>
</reference>
<evidence type="ECO:0000313" key="3">
    <source>
        <dbReference type="EMBL" id="MBA1143465.1"/>
    </source>
</evidence>
<dbReference type="Pfam" id="PF01966">
    <property type="entry name" value="HD"/>
    <property type="match status" value="1"/>
</dbReference>
<dbReference type="InterPro" id="IPR006261">
    <property type="entry name" value="dGTPase"/>
</dbReference>
<dbReference type="PANTHER" id="PTHR11373">
    <property type="entry name" value="DEOXYNUCLEOSIDE TRIPHOSPHATE TRIPHOSPHOHYDROLASE"/>
    <property type="match status" value="1"/>
</dbReference>
<dbReference type="RefSeq" id="WP_181060477.1">
    <property type="nucleotide sequence ID" value="NZ_JACDTY010000014.1"/>
</dbReference>